<proteinExistence type="predicted"/>
<dbReference type="Gene3D" id="3.40.50.300">
    <property type="entry name" value="P-loop containing nucleotide triphosphate hydrolases"/>
    <property type="match status" value="2"/>
</dbReference>
<dbReference type="InParanoid" id="L9JDF6"/>
<dbReference type="FunFam" id="3.40.50.300:FF:000620">
    <property type="entry name" value="NEDD4-binding protein 2 isoform X1"/>
    <property type="match status" value="1"/>
</dbReference>
<feature type="region of interest" description="Disordered" evidence="2">
    <location>
        <begin position="1315"/>
        <end position="1335"/>
    </location>
</feature>
<feature type="compositionally biased region" description="Basic and acidic residues" evidence="2">
    <location>
        <begin position="1281"/>
        <end position="1291"/>
    </location>
</feature>
<reference evidence="4" key="1">
    <citation type="submission" date="2012-07" db="EMBL/GenBank/DDBJ databases">
        <title>Genome of the Chinese tree shrew, a rising model animal genetically related to primates.</title>
        <authorList>
            <person name="Zhang G."/>
            <person name="Fan Y."/>
            <person name="Yao Y."/>
            <person name="Huang Z."/>
        </authorList>
    </citation>
    <scope>NUCLEOTIDE SEQUENCE [LARGE SCALE GENOMIC DNA]</scope>
</reference>
<evidence type="ECO:0000313" key="4">
    <source>
        <dbReference type="Proteomes" id="UP000011518"/>
    </source>
</evidence>
<feature type="compositionally biased region" description="Basic residues" evidence="2">
    <location>
        <begin position="1326"/>
        <end position="1335"/>
    </location>
</feature>
<evidence type="ECO:0000256" key="1">
    <source>
        <dbReference type="ARBA" id="ARBA00023054"/>
    </source>
</evidence>
<evidence type="ECO:0000313" key="3">
    <source>
        <dbReference type="EMBL" id="ELW48359.1"/>
    </source>
</evidence>
<accession>L9JDF6</accession>
<keyword evidence="1" id="KW-0175">Coiled coil</keyword>
<dbReference type="InterPro" id="IPR026302">
    <property type="entry name" value="NEDD4-bd_p2"/>
</dbReference>
<sequence length="1335" mass="155290">MSYGEIEAKFLGRGEELTSEPCYKKLKSAAEVYVFPHHGSTDFHRTQEKSGNDWVPVTFIDVRGQSHLQKDKTKTTDLLRPFHDEIHSNRPDFIKSIDSRVLQDTSRPLVSTDDEIYSTSKAFIGPIYKPPEKKKIKEKRSEADTLNNINGKEKPEEKQKFNSEKSEIDNELSQFYKEIEELENEKFDLEGSCKEPETSQEQLTSYYQDHNNDLLKSDEGKKDPNNDLQSHCGYEQYLGNEIGKYPCNGQVIPTVCDISFTSLRPEWESVQPFMVPSGPPLPSFNYHLNTQRFSAPPNPPSDIFCAHDDSQMRNTYYVNNCHVNWNCSTFDQNNEYTEYNESSSIVHPSRSGYNVQDTSNGFCEIREGCWKGPSVDKHNGMDRFVHQQFQDERLNKLQKLLILLRGLPGSGKTTLSRILLGQSRDGIVFSTDDYFRHQDGYRYNVNQLGDAHDWNQNRAKQAINQGRSPVIIDNTNTQAWEMKPYVEMAIGKGYRVEFHEPETWWKFDPEELEKRNKHGVSRKKIAQMLDCYEYQMSISIVMNSVEPSHKNTLRPPPPQEKQRERVLKKTGHRLSKTKQKRNRKRNKKHNSHSKIMEENSFGTSSYIIQDQDPTQSEEEDVEETKRESGCPLTSGLKSEVGDFLNDCKEKRWTNTDPEDSFSNNISIVELDNTSKNDFSKEDDNLFLALSSKPNESSVTYQTVTPNLFCVTNDDCMKVEKHIKDKHTMASDIQDLFIPCPFMPMREVIDKSLPNEPILCHPHGSRTSENVLREEQRAYTTKSSYWAVFTTNLSKEELQLGSARQPYFDKWPEGPHKFIYEQKPKKDRSRKHACLDSKEQLIQLISTSEGPSEPGSSPEILTREKLLIAEDLLPPSETIDSFIVIEKNIFRSYLPQLDIPKSAEATKNEKRMQNRIFNLAPYFNLLGQSLINANEREKHSLSTQKHELKIILQEKDRISEINNDENKQNLMTLYYHSSWFYLVIINDPRRSTGRFYSNCLSFNRLRHFAYFYKNPILSLTLRYITRFWKASLRNKKPFLTFKSQTSVDKNLNDVQFISSEILSSQPDILCSLRAIFYFLNERLHEKLKRLEKLKSLHCLPFDSSRNLTSTKCNSLGLPLSQEFAFQLVELFGSPGVPIARTSFSDGSLQRTELQGNGTQYRQLQHDFPRALIFSTDDFFFREDGAYEFNPDFLEEAHEWNQKRGDEFLFKLLGNPVMHEGYSYCRALENNYEVIFREPDTRWKFNVQELARRNIHGVPREKIHRMKERYEHDVTFHSVLHAEKPSRMNRNQDRNNASPSNGAGYWNTYAEFPSRRGHGGFTNESSFHRRGGYHHGY</sequence>
<feature type="region of interest" description="Disordered" evidence="2">
    <location>
        <begin position="547"/>
        <end position="637"/>
    </location>
</feature>
<protein>
    <submittedName>
        <fullName evidence="3">NEDD4-binding protein 2-like 2</fullName>
    </submittedName>
</protein>
<dbReference type="SUPFAM" id="SSF52540">
    <property type="entry name" value="P-loop containing nucleoside triphosphate hydrolases"/>
    <property type="match status" value="1"/>
</dbReference>
<name>L9JDF6_TUPCH</name>
<dbReference type="PANTHER" id="PTHR13308:SF23">
    <property type="entry name" value="NEDD4-BINDING PROTEIN 2-LIKE 2"/>
    <property type="match status" value="1"/>
</dbReference>
<dbReference type="InterPro" id="IPR027417">
    <property type="entry name" value="P-loop_NTPase"/>
</dbReference>
<dbReference type="PANTHER" id="PTHR13308">
    <property type="entry name" value="NEDD4-BINDING PROTEIN 2-LIKE 1"/>
    <property type="match status" value="1"/>
</dbReference>
<evidence type="ECO:0000256" key="2">
    <source>
        <dbReference type="SAM" id="MobiDB-lite"/>
    </source>
</evidence>
<feature type="compositionally biased region" description="Basic and acidic residues" evidence="2">
    <location>
        <begin position="151"/>
        <end position="167"/>
    </location>
</feature>
<dbReference type="EMBL" id="KB321061">
    <property type="protein sequence ID" value="ELW48359.1"/>
    <property type="molecule type" value="Genomic_DNA"/>
</dbReference>
<keyword evidence="4" id="KW-1185">Reference proteome</keyword>
<feature type="region of interest" description="Disordered" evidence="2">
    <location>
        <begin position="134"/>
        <end position="167"/>
    </location>
</feature>
<feature type="compositionally biased region" description="Basic and acidic residues" evidence="2">
    <location>
        <begin position="134"/>
        <end position="143"/>
    </location>
</feature>
<feature type="compositionally biased region" description="Basic residues" evidence="2">
    <location>
        <begin position="568"/>
        <end position="592"/>
    </location>
</feature>
<reference evidence="4" key="2">
    <citation type="journal article" date="2013" name="Nat. Commun.">
        <title>Genome of the Chinese tree shrew.</title>
        <authorList>
            <person name="Fan Y."/>
            <person name="Huang Z.Y."/>
            <person name="Cao C.C."/>
            <person name="Chen C.S."/>
            <person name="Chen Y.X."/>
            <person name="Fan D.D."/>
            <person name="He J."/>
            <person name="Hou H.L."/>
            <person name="Hu L."/>
            <person name="Hu X.T."/>
            <person name="Jiang X.T."/>
            <person name="Lai R."/>
            <person name="Lang Y.S."/>
            <person name="Liang B."/>
            <person name="Liao S.G."/>
            <person name="Mu D."/>
            <person name="Ma Y.Y."/>
            <person name="Niu Y.Y."/>
            <person name="Sun X.Q."/>
            <person name="Xia J.Q."/>
            <person name="Xiao J."/>
            <person name="Xiong Z.Q."/>
            <person name="Xu L."/>
            <person name="Yang L."/>
            <person name="Zhang Y."/>
            <person name="Zhao W."/>
            <person name="Zhao X.D."/>
            <person name="Zheng Y.T."/>
            <person name="Zhou J.M."/>
            <person name="Zhu Y.B."/>
            <person name="Zhang G.J."/>
            <person name="Wang J."/>
            <person name="Yao Y.G."/>
        </authorList>
    </citation>
    <scope>NUCLEOTIDE SEQUENCE [LARGE SCALE GENOMIC DNA]</scope>
</reference>
<gene>
    <name evidence="3" type="ORF">TREES_T100014346</name>
</gene>
<feature type="region of interest" description="Disordered" evidence="2">
    <location>
        <begin position="1281"/>
        <end position="1300"/>
    </location>
</feature>
<dbReference type="eggNOG" id="KOG2401">
    <property type="taxonomic scope" value="Eukaryota"/>
</dbReference>
<dbReference type="STRING" id="246437.L9JDF6"/>
<feature type="compositionally biased region" description="Polar residues" evidence="2">
    <location>
        <begin position="600"/>
        <end position="614"/>
    </location>
</feature>
<dbReference type="Pfam" id="PF13671">
    <property type="entry name" value="AAA_33"/>
    <property type="match status" value="1"/>
</dbReference>
<organism evidence="3 4">
    <name type="scientific">Tupaia chinensis</name>
    <name type="common">Chinese tree shrew</name>
    <name type="synonym">Tupaia belangeri chinensis</name>
    <dbReference type="NCBI Taxonomy" id="246437"/>
    <lineage>
        <taxon>Eukaryota</taxon>
        <taxon>Metazoa</taxon>
        <taxon>Chordata</taxon>
        <taxon>Craniata</taxon>
        <taxon>Vertebrata</taxon>
        <taxon>Euteleostomi</taxon>
        <taxon>Mammalia</taxon>
        <taxon>Eutheria</taxon>
        <taxon>Euarchontoglires</taxon>
        <taxon>Scandentia</taxon>
        <taxon>Tupaiidae</taxon>
        <taxon>Tupaia</taxon>
    </lineage>
</organism>
<dbReference type="Proteomes" id="UP000011518">
    <property type="component" value="Unassembled WGS sequence"/>
</dbReference>